<proteinExistence type="inferred from homology"/>
<gene>
    <name evidence="6" type="ORF">GOQ27_03855</name>
</gene>
<organism evidence="6 7">
    <name type="scientific">Anaeromonas frigoriresistens</name>
    <dbReference type="NCBI Taxonomy" id="2683708"/>
    <lineage>
        <taxon>Bacteria</taxon>
        <taxon>Bacillati</taxon>
        <taxon>Bacillota</taxon>
        <taxon>Tissierellia</taxon>
        <taxon>Tissierellales</taxon>
        <taxon>Thermohalobacteraceae</taxon>
        <taxon>Anaeromonas</taxon>
    </lineage>
</organism>
<keyword evidence="7" id="KW-1185">Reference proteome</keyword>
<dbReference type="Gene3D" id="2.40.50.140">
    <property type="entry name" value="Nucleic acid-binding proteins"/>
    <property type="match status" value="1"/>
</dbReference>
<reference evidence="6" key="1">
    <citation type="submission" date="2019-12" db="EMBL/GenBank/DDBJ databases">
        <title>Clostridiaceae gen. nov. sp. nov., isolated from sediment in Xinjiang, China.</title>
        <authorList>
            <person name="Zhang R."/>
        </authorList>
    </citation>
    <scope>NUCLEOTIDE SEQUENCE</scope>
    <source>
        <strain evidence="6">D2Q-11</strain>
    </source>
</reference>
<sequence length="133" mass="14952">MPVKVGNVVEGTVTGITNFGAFIQLPEGETGLVHISEVSDDYVKDINNYLKKNQKVKVKVLSVEKGKISLSIRQAKPKTNKPAEIDWSNKEDHKMKRMSFEDKLSKFLKDSTERQDQIKSRDSKKGMGSKGIK</sequence>
<dbReference type="GO" id="GO:0003735">
    <property type="term" value="F:structural constituent of ribosome"/>
    <property type="evidence" value="ECO:0007669"/>
    <property type="project" value="TreeGrafter"/>
</dbReference>
<feature type="region of interest" description="Disordered" evidence="4">
    <location>
        <begin position="106"/>
        <end position="133"/>
    </location>
</feature>
<dbReference type="SUPFAM" id="SSF50249">
    <property type="entry name" value="Nucleic acid-binding proteins"/>
    <property type="match status" value="1"/>
</dbReference>
<dbReference type="PANTHER" id="PTHR10724:SF7">
    <property type="entry name" value="SMALL RIBOSOMAL SUBUNIT PROTEIN BS1C"/>
    <property type="match status" value="1"/>
</dbReference>
<dbReference type="GO" id="GO:0003729">
    <property type="term" value="F:mRNA binding"/>
    <property type="evidence" value="ECO:0007669"/>
    <property type="project" value="UniProtKB-ARBA"/>
</dbReference>
<dbReference type="PROSITE" id="PS50126">
    <property type="entry name" value="S1"/>
    <property type="match status" value="1"/>
</dbReference>
<keyword evidence="3" id="KW-0687">Ribonucleoprotein</keyword>
<feature type="domain" description="S1 motif" evidence="5">
    <location>
        <begin position="6"/>
        <end position="73"/>
    </location>
</feature>
<comment type="caution">
    <text evidence="6">The sequence shown here is derived from an EMBL/GenBank/DDBJ whole genome shotgun (WGS) entry which is preliminary data.</text>
</comment>
<keyword evidence="2" id="KW-0689">Ribosomal protein</keyword>
<comment type="similarity">
    <text evidence="1">Belongs to the bacterial ribosomal protein bS1 family.</text>
</comment>
<dbReference type="AlphaFoldDB" id="A0A942UXT5"/>
<dbReference type="PANTHER" id="PTHR10724">
    <property type="entry name" value="30S RIBOSOMAL PROTEIN S1"/>
    <property type="match status" value="1"/>
</dbReference>
<dbReference type="SMART" id="SM00316">
    <property type="entry name" value="S1"/>
    <property type="match status" value="1"/>
</dbReference>
<evidence type="ECO:0000256" key="4">
    <source>
        <dbReference type="SAM" id="MobiDB-lite"/>
    </source>
</evidence>
<accession>A0A942UXT5</accession>
<evidence type="ECO:0000313" key="6">
    <source>
        <dbReference type="EMBL" id="MBS4537582.1"/>
    </source>
</evidence>
<dbReference type="InterPro" id="IPR012340">
    <property type="entry name" value="NA-bd_OB-fold"/>
</dbReference>
<dbReference type="FunFam" id="2.40.50.140:FF:000051">
    <property type="entry name" value="RNA-binding transcriptional accessory protein"/>
    <property type="match status" value="1"/>
</dbReference>
<evidence type="ECO:0000256" key="2">
    <source>
        <dbReference type="ARBA" id="ARBA00022980"/>
    </source>
</evidence>
<dbReference type="EMBL" id="WSFT01000019">
    <property type="protein sequence ID" value="MBS4537582.1"/>
    <property type="molecule type" value="Genomic_DNA"/>
</dbReference>
<dbReference type="InterPro" id="IPR003029">
    <property type="entry name" value="S1_domain"/>
</dbReference>
<evidence type="ECO:0000313" key="7">
    <source>
        <dbReference type="Proteomes" id="UP000724672"/>
    </source>
</evidence>
<evidence type="ECO:0000256" key="3">
    <source>
        <dbReference type="ARBA" id="ARBA00023274"/>
    </source>
</evidence>
<dbReference type="GO" id="GO:0005840">
    <property type="term" value="C:ribosome"/>
    <property type="evidence" value="ECO:0007669"/>
    <property type="project" value="UniProtKB-KW"/>
</dbReference>
<evidence type="ECO:0000259" key="5">
    <source>
        <dbReference type="PROSITE" id="PS50126"/>
    </source>
</evidence>
<name>A0A942UXT5_9FIRM</name>
<evidence type="ECO:0000256" key="1">
    <source>
        <dbReference type="ARBA" id="ARBA00006767"/>
    </source>
</evidence>
<protein>
    <submittedName>
        <fullName evidence="6">S1 RNA-binding domain-containing protein</fullName>
    </submittedName>
</protein>
<dbReference type="RefSeq" id="WP_203365509.1">
    <property type="nucleotide sequence ID" value="NZ_WSFT01000019.1"/>
</dbReference>
<dbReference type="GO" id="GO:0006412">
    <property type="term" value="P:translation"/>
    <property type="evidence" value="ECO:0007669"/>
    <property type="project" value="TreeGrafter"/>
</dbReference>
<dbReference type="GO" id="GO:0005737">
    <property type="term" value="C:cytoplasm"/>
    <property type="evidence" value="ECO:0007669"/>
    <property type="project" value="UniProtKB-ARBA"/>
</dbReference>
<feature type="compositionally biased region" description="Basic and acidic residues" evidence="4">
    <location>
        <begin position="106"/>
        <end position="125"/>
    </location>
</feature>
<dbReference type="GO" id="GO:1990904">
    <property type="term" value="C:ribonucleoprotein complex"/>
    <property type="evidence" value="ECO:0007669"/>
    <property type="project" value="UniProtKB-KW"/>
</dbReference>
<dbReference type="Proteomes" id="UP000724672">
    <property type="component" value="Unassembled WGS sequence"/>
</dbReference>
<dbReference type="InterPro" id="IPR050437">
    <property type="entry name" value="Ribos_protein_bS1-like"/>
</dbReference>
<dbReference type="Pfam" id="PF00575">
    <property type="entry name" value="S1"/>
    <property type="match status" value="1"/>
</dbReference>